<dbReference type="AlphaFoldDB" id="F4XVI9"/>
<dbReference type="InterPro" id="IPR042099">
    <property type="entry name" value="ANL_N_sf"/>
</dbReference>
<dbReference type="PANTHER" id="PTHR43201">
    <property type="entry name" value="ACYL-COA SYNTHETASE"/>
    <property type="match status" value="1"/>
</dbReference>
<dbReference type="GO" id="GO:0006631">
    <property type="term" value="P:fatty acid metabolic process"/>
    <property type="evidence" value="ECO:0007669"/>
    <property type="project" value="TreeGrafter"/>
</dbReference>
<dbReference type="PANTHER" id="PTHR43201:SF5">
    <property type="entry name" value="MEDIUM-CHAIN ACYL-COA LIGASE ACSF2, MITOCHONDRIAL"/>
    <property type="match status" value="1"/>
</dbReference>
<feature type="domain" description="AMP-dependent synthetase/ligase" evidence="3">
    <location>
        <begin position="56"/>
        <end position="351"/>
    </location>
</feature>
<dbReference type="EMBL" id="GL890940">
    <property type="protein sequence ID" value="EGJ31252.1"/>
    <property type="molecule type" value="Genomic_DNA"/>
</dbReference>
<dbReference type="SUPFAM" id="SSF56801">
    <property type="entry name" value="Acetyl-CoA synthetase-like"/>
    <property type="match status" value="1"/>
</dbReference>
<keyword evidence="2" id="KW-0436">Ligase</keyword>
<sequence>MVEALKSKCGEDSYVQQPLSYVQHRSGEQWLIGYDSQQVQQIIEQYYQQFSQLYQEKAPKILLVEQNPLKFIAAFLAAVASNCHIFLGNPHWVKPEWQQVLNQIHPDIIIGELARIIEPSILNNQYSRLNNQYSIININPSALIMIPTGGSSGKIRFAIHTWETLMASVAGFHQYFGNKPVNSFCVLPLYHVSGLMQFMRSLTTGGRMVILPFKALKAGKGRDIDPKEFFISLVPTQLAKLINQDAVDWLSRFRTVLLGGAPAWESLLTQARQDRIPLALTYGMTETASGVVTLKPEDFLSGNSANSANNSCGQVLPHAKVTIRNGTGEIVEALSTGVITIEAKSLFHGYYSASKNIALESELSKFPNRVQTLQSDDLGYFDQQGYLYTVGRRSNKIITGGENVFPAEVEQVIRGTGLVSDVCVIGLPDDYWGQVVTAVFVPSSDQVSVAMVQQNVEGNLSKFKCPKDWVAVESLPRNGQGKLNYEQVKVIARDCLS</sequence>
<dbReference type="Gene3D" id="3.30.300.30">
    <property type="match status" value="1"/>
</dbReference>
<organism evidence="5 6">
    <name type="scientific">Moorena producens 3L</name>
    <dbReference type="NCBI Taxonomy" id="489825"/>
    <lineage>
        <taxon>Bacteria</taxon>
        <taxon>Bacillati</taxon>
        <taxon>Cyanobacteriota</taxon>
        <taxon>Cyanophyceae</taxon>
        <taxon>Coleofasciculales</taxon>
        <taxon>Coleofasciculaceae</taxon>
        <taxon>Moorena</taxon>
    </lineage>
</organism>
<evidence type="ECO:0000313" key="5">
    <source>
        <dbReference type="EMBL" id="EGJ31252.1"/>
    </source>
</evidence>
<dbReference type="RefSeq" id="WP_008187034.1">
    <property type="nucleotide sequence ID" value="NZ_GL890940.1"/>
</dbReference>
<evidence type="ECO:0000259" key="4">
    <source>
        <dbReference type="Pfam" id="PF13193"/>
    </source>
</evidence>
<dbReference type="Pfam" id="PF13193">
    <property type="entry name" value="AMP-binding_C"/>
    <property type="match status" value="1"/>
</dbReference>
<evidence type="ECO:0000256" key="1">
    <source>
        <dbReference type="ARBA" id="ARBA00006432"/>
    </source>
</evidence>
<dbReference type="HOGENOM" id="CLU_000022_59_3_3"/>
<dbReference type="eggNOG" id="COG0318">
    <property type="taxonomic scope" value="Bacteria"/>
</dbReference>
<evidence type="ECO:0000256" key="2">
    <source>
        <dbReference type="ARBA" id="ARBA00022598"/>
    </source>
</evidence>
<dbReference type="OrthoDB" id="9765680at2"/>
<dbReference type="Gene3D" id="3.40.50.12780">
    <property type="entry name" value="N-terminal domain of ligase-like"/>
    <property type="match status" value="1"/>
</dbReference>
<dbReference type="Proteomes" id="UP000003959">
    <property type="component" value="Unassembled WGS sequence"/>
</dbReference>
<gene>
    <name evidence="5" type="ORF">LYNGBM3L_41040</name>
</gene>
<dbReference type="InterPro" id="IPR025110">
    <property type="entry name" value="AMP-bd_C"/>
</dbReference>
<dbReference type="Pfam" id="PF00501">
    <property type="entry name" value="AMP-binding"/>
    <property type="match status" value="1"/>
</dbReference>
<dbReference type="GO" id="GO:0031956">
    <property type="term" value="F:medium-chain fatty acid-CoA ligase activity"/>
    <property type="evidence" value="ECO:0007669"/>
    <property type="project" value="TreeGrafter"/>
</dbReference>
<reference evidence="6" key="1">
    <citation type="journal article" date="2011" name="Proc. Natl. Acad. Sci. U.S.A.">
        <title>Genomic insights into the physiology and ecology of the marine filamentous cyanobacterium Lyngbya majuscula.</title>
        <authorList>
            <person name="Jones A.C."/>
            <person name="Monroe E.A."/>
            <person name="Podell S."/>
            <person name="Hess W.R."/>
            <person name="Klages S."/>
            <person name="Esquenazi E."/>
            <person name="Niessen S."/>
            <person name="Hoover H."/>
            <person name="Rothmann M."/>
            <person name="Lasken R.S."/>
            <person name="Yates J.R.III."/>
            <person name="Reinhardt R."/>
            <person name="Kube M."/>
            <person name="Burkart M.D."/>
            <person name="Allen E.E."/>
            <person name="Dorrestein P.C."/>
            <person name="Gerwick W.H."/>
            <person name="Gerwick L."/>
        </authorList>
    </citation>
    <scope>NUCLEOTIDE SEQUENCE [LARGE SCALE GENOMIC DNA]</scope>
    <source>
        <strain evidence="6">3L</strain>
    </source>
</reference>
<comment type="similarity">
    <text evidence="1">Belongs to the ATP-dependent AMP-binding enzyme family.</text>
</comment>
<dbReference type="InterPro" id="IPR045851">
    <property type="entry name" value="AMP-bd_C_sf"/>
</dbReference>
<evidence type="ECO:0000259" key="3">
    <source>
        <dbReference type="Pfam" id="PF00501"/>
    </source>
</evidence>
<evidence type="ECO:0000313" key="6">
    <source>
        <dbReference type="Proteomes" id="UP000003959"/>
    </source>
</evidence>
<feature type="domain" description="AMP-binding enzyme C-terminal" evidence="4">
    <location>
        <begin position="408"/>
        <end position="482"/>
    </location>
</feature>
<name>F4XVI9_9CYAN</name>
<proteinExistence type="inferred from homology"/>
<accession>F4XVI9</accession>
<dbReference type="InterPro" id="IPR000873">
    <property type="entry name" value="AMP-dep_synth/lig_dom"/>
</dbReference>
<protein>
    <submittedName>
        <fullName evidence="5">AMP-forming acyl-CoA synthetase</fullName>
    </submittedName>
</protein>
<keyword evidence="6" id="KW-1185">Reference proteome</keyword>